<dbReference type="Gene3D" id="1.10.10.10">
    <property type="entry name" value="Winged helix-like DNA-binding domain superfamily/Winged helix DNA-binding domain"/>
    <property type="match status" value="1"/>
</dbReference>
<dbReference type="Gene3D" id="1.20.120.530">
    <property type="entry name" value="GntR ligand-binding domain-like"/>
    <property type="match status" value="1"/>
</dbReference>
<dbReference type="Pfam" id="PF07729">
    <property type="entry name" value="FCD"/>
    <property type="match status" value="1"/>
</dbReference>
<keyword evidence="1" id="KW-0805">Transcription regulation</keyword>
<comment type="caution">
    <text evidence="5">The sequence shown here is derived from an EMBL/GenBank/DDBJ whole genome shotgun (WGS) entry which is preliminary data.</text>
</comment>
<dbReference type="InterPro" id="IPR008920">
    <property type="entry name" value="TF_FadR/GntR_C"/>
</dbReference>
<proteinExistence type="predicted"/>
<name>A0A2N3PUN7_9PROT</name>
<evidence type="ECO:0000256" key="2">
    <source>
        <dbReference type="ARBA" id="ARBA00023125"/>
    </source>
</evidence>
<protein>
    <submittedName>
        <fullName evidence="5">Transcriptional regulator</fullName>
    </submittedName>
</protein>
<dbReference type="Proteomes" id="UP000233293">
    <property type="component" value="Unassembled WGS sequence"/>
</dbReference>
<dbReference type="PRINTS" id="PR00035">
    <property type="entry name" value="HTHGNTR"/>
</dbReference>
<reference evidence="6" key="1">
    <citation type="submission" date="2017-12" db="EMBL/GenBank/DDBJ databases">
        <title>Draft genome sequence of Telmatospirillum siberiense 26-4b1T, an acidotolerant peatland alphaproteobacterium potentially involved in sulfur cycling.</title>
        <authorList>
            <person name="Hausmann B."/>
            <person name="Pjevac P."/>
            <person name="Schreck K."/>
            <person name="Herbold C.W."/>
            <person name="Daims H."/>
            <person name="Wagner M."/>
            <person name="Pester M."/>
            <person name="Loy A."/>
        </authorList>
    </citation>
    <scope>NUCLEOTIDE SEQUENCE [LARGE SCALE GENOMIC DNA]</scope>
    <source>
        <strain evidence="6">26-4b1</strain>
    </source>
</reference>
<gene>
    <name evidence="5" type="ORF">CWS72_13540</name>
</gene>
<dbReference type="GO" id="GO:0003700">
    <property type="term" value="F:DNA-binding transcription factor activity"/>
    <property type="evidence" value="ECO:0007669"/>
    <property type="project" value="InterPro"/>
</dbReference>
<keyword evidence="2" id="KW-0238">DNA-binding</keyword>
<dbReference type="AlphaFoldDB" id="A0A2N3PUN7"/>
<dbReference type="SUPFAM" id="SSF48008">
    <property type="entry name" value="GntR ligand-binding domain-like"/>
    <property type="match status" value="1"/>
</dbReference>
<evidence type="ECO:0000256" key="1">
    <source>
        <dbReference type="ARBA" id="ARBA00023015"/>
    </source>
</evidence>
<dbReference type="InterPro" id="IPR036390">
    <property type="entry name" value="WH_DNA-bd_sf"/>
</dbReference>
<dbReference type="SMART" id="SM00895">
    <property type="entry name" value="FCD"/>
    <property type="match status" value="1"/>
</dbReference>
<evidence type="ECO:0000313" key="6">
    <source>
        <dbReference type="Proteomes" id="UP000233293"/>
    </source>
</evidence>
<sequence>MNQTDPLCQKAYGLIREMIATGALDPDTALSERRLAETLGIGRTPVREAIKELTRDGLLSVSPMRGTFVRSLSLADLREIHEIRQALEGAAAFRAAQCGPGKALGRLADALRALSARTEFDVDEAQRIGWDFHQALFDATGNRRLIQMYETLRAQNGLALQGVPGYDAARSRQAILEHLQIFAAIETGDAEQARRRMWDHLAHALDARLRFIAGLAGEPQQRTEP</sequence>
<dbReference type="GO" id="GO:0003677">
    <property type="term" value="F:DNA binding"/>
    <property type="evidence" value="ECO:0007669"/>
    <property type="project" value="UniProtKB-KW"/>
</dbReference>
<dbReference type="CDD" id="cd07377">
    <property type="entry name" value="WHTH_GntR"/>
    <property type="match status" value="1"/>
</dbReference>
<dbReference type="RefSeq" id="WP_101251144.1">
    <property type="nucleotide sequence ID" value="NZ_PIUM01000014.1"/>
</dbReference>
<dbReference type="PROSITE" id="PS50949">
    <property type="entry name" value="HTH_GNTR"/>
    <property type="match status" value="1"/>
</dbReference>
<dbReference type="EMBL" id="PIUM01000014">
    <property type="protein sequence ID" value="PKU24113.1"/>
    <property type="molecule type" value="Genomic_DNA"/>
</dbReference>
<dbReference type="PANTHER" id="PTHR43537">
    <property type="entry name" value="TRANSCRIPTIONAL REGULATOR, GNTR FAMILY"/>
    <property type="match status" value="1"/>
</dbReference>
<dbReference type="InterPro" id="IPR036388">
    <property type="entry name" value="WH-like_DNA-bd_sf"/>
</dbReference>
<dbReference type="OrthoDB" id="9788098at2"/>
<dbReference type="Pfam" id="PF00392">
    <property type="entry name" value="GntR"/>
    <property type="match status" value="1"/>
</dbReference>
<keyword evidence="6" id="KW-1185">Reference proteome</keyword>
<organism evidence="5 6">
    <name type="scientific">Telmatospirillum siberiense</name>
    <dbReference type="NCBI Taxonomy" id="382514"/>
    <lineage>
        <taxon>Bacteria</taxon>
        <taxon>Pseudomonadati</taxon>
        <taxon>Pseudomonadota</taxon>
        <taxon>Alphaproteobacteria</taxon>
        <taxon>Rhodospirillales</taxon>
        <taxon>Rhodospirillaceae</taxon>
        <taxon>Telmatospirillum</taxon>
    </lineage>
</organism>
<dbReference type="SMART" id="SM00345">
    <property type="entry name" value="HTH_GNTR"/>
    <property type="match status" value="1"/>
</dbReference>
<dbReference type="PANTHER" id="PTHR43537:SF44">
    <property type="entry name" value="GNTR FAMILY REGULATORY PROTEIN"/>
    <property type="match status" value="1"/>
</dbReference>
<accession>A0A2N3PUN7</accession>
<evidence type="ECO:0000259" key="4">
    <source>
        <dbReference type="PROSITE" id="PS50949"/>
    </source>
</evidence>
<feature type="domain" description="HTH gntR-type" evidence="4">
    <location>
        <begin position="5"/>
        <end position="72"/>
    </location>
</feature>
<dbReference type="InterPro" id="IPR011711">
    <property type="entry name" value="GntR_C"/>
</dbReference>
<dbReference type="InterPro" id="IPR000524">
    <property type="entry name" value="Tscrpt_reg_HTH_GntR"/>
</dbReference>
<dbReference type="SUPFAM" id="SSF46785">
    <property type="entry name" value="Winged helix' DNA-binding domain"/>
    <property type="match status" value="1"/>
</dbReference>
<keyword evidence="3" id="KW-0804">Transcription</keyword>
<evidence type="ECO:0000313" key="5">
    <source>
        <dbReference type="EMBL" id="PKU24113.1"/>
    </source>
</evidence>
<evidence type="ECO:0000256" key="3">
    <source>
        <dbReference type="ARBA" id="ARBA00023163"/>
    </source>
</evidence>